<name>A0A6A6BIW9_9PEZI</name>
<proteinExistence type="predicted"/>
<gene>
    <name evidence="1" type="ORF">K452DRAFT_308155</name>
</gene>
<protein>
    <submittedName>
        <fullName evidence="1">Uncharacterized protein</fullName>
    </submittedName>
</protein>
<dbReference type="EMBL" id="ML995484">
    <property type="protein sequence ID" value="KAF2142501.1"/>
    <property type="molecule type" value="Genomic_DNA"/>
</dbReference>
<accession>A0A6A6BIW9</accession>
<evidence type="ECO:0000313" key="1">
    <source>
        <dbReference type="EMBL" id="KAF2142501.1"/>
    </source>
</evidence>
<dbReference type="AlphaFoldDB" id="A0A6A6BIW9"/>
<dbReference type="RefSeq" id="XP_033398213.1">
    <property type="nucleotide sequence ID" value="XM_033543134.1"/>
</dbReference>
<keyword evidence="2" id="KW-1185">Reference proteome</keyword>
<reference evidence="1" key="1">
    <citation type="journal article" date="2020" name="Stud. Mycol.">
        <title>101 Dothideomycetes genomes: a test case for predicting lifestyles and emergence of pathogens.</title>
        <authorList>
            <person name="Haridas S."/>
            <person name="Albert R."/>
            <person name="Binder M."/>
            <person name="Bloem J."/>
            <person name="Labutti K."/>
            <person name="Salamov A."/>
            <person name="Andreopoulos B."/>
            <person name="Baker S."/>
            <person name="Barry K."/>
            <person name="Bills G."/>
            <person name="Bluhm B."/>
            <person name="Cannon C."/>
            <person name="Castanera R."/>
            <person name="Culley D."/>
            <person name="Daum C."/>
            <person name="Ezra D."/>
            <person name="Gonzalez J."/>
            <person name="Henrissat B."/>
            <person name="Kuo A."/>
            <person name="Liang C."/>
            <person name="Lipzen A."/>
            <person name="Lutzoni F."/>
            <person name="Magnuson J."/>
            <person name="Mondo S."/>
            <person name="Nolan M."/>
            <person name="Ohm R."/>
            <person name="Pangilinan J."/>
            <person name="Park H.-J."/>
            <person name="Ramirez L."/>
            <person name="Alfaro M."/>
            <person name="Sun H."/>
            <person name="Tritt A."/>
            <person name="Yoshinaga Y."/>
            <person name="Zwiers L.-H."/>
            <person name="Turgeon B."/>
            <person name="Goodwin S."/>
            <person name="Spatafora J."/>
            <person name="Crous P."/>
            <person name="Grigoriev I."/>
        </authorList>
    </citation>
    <scope>NUCLEOTIDE SEQUENCE</scope>
    <source>
        <strain evidence="1">CBS 121167</strain>
    </source>
</reference>
<evidence type="ECO:0000313" key="2">
    <source>
        <dbReference type="Proteomes" id="UP000799438"/>
    </source>
</evidence>
<dbReference type="Proteomes" id="UP000799438">
    <property type="component" value="Unassembled WGS sequence"/>
</dbReference>
<sequence length="464" mass="51759">MSDFDASDRARYKIAAKNKKGKAINLSLNSHVSAVVEFNGRTIGRVVSDQPDVTVAFLTDTQYPSIQIGLSTGTIDDSKRDVICHIFPQSIATEGLKDNKTNMTGLHINTPGTVTPDNMEQFKYSHYTGIPGAAQAGLLWTVDLLFIPLPEELTMPSRRPGIKFTGISALELLKIFTQYNNANEREKMPDWKFLVAYLALGQGQAKLSILKTVENTEARSKDVETVKQFKEYFIDLMAISSRNGNMWFYHRQAPSGMSLSDNDFPLDTLDVPGWLATEWSNEELVSKPSKWLSVNPILAYPDRETVSFTIRLALHRERQALQALTVFATTDQPNAMANFLGYPDLPDKHIVTLKIIDFHAEDMKLLPPAGTKITLNYRDNSGPTHVYRGTVFEETTEAHLHVYVRGPPPPNGFNEAVEYPVKFEMASHEVPMARCINAVDILAAGSSSKERGVDFSALLGYIKR</sequence>
<dbReference type="GeneID" id="54300631"/>
<organism evidence="1 2">
    <name type="scientific">Aplosporella prunicola CBS 121167</name>
    <dbReference type="NCBI Taxonomy" id="1176127"/>
    <lineage>
        <taxon>Eukaryota</taxon>
        <taxon>Fungi</taxon>
        <taxon>Dikarya</taxon>
        <taxon>Ascomycota</taxon>
        <taxon>Pezizomycotina</taxon>
        <taxon>Dothideomycetes</taxon>
        <taxon>Dothideomycetes incertae sedis</taxon>
        <taxon>Botryosphaeriales</taxon>
        <taxon>Aplosporellaceae</taxon>
        <taxon>Aplosporella</taxon>
    </lineage>
</organism>